<dbReference type="EMBL" id="JAVFWL010000007">
    <property type="protein sequence ID" value="KAK6767186.1"/>
    <property type="molecule type" value="Genomic_DNA"/>
</dbReference>
<protein>
    <submittedName>
        <fullName evidence="1">Uncharacterized protein</fullName>
    </submittedName>
</protein>
<dbReference type="Proteomes" id="UP001303046">
    <property type="component" value="Unassembled WGS sequence"/>
</dbReference>
<gene>
    <name evidence="1" type="primary">Necator_2022.05.29.01.07.g4</name>
    <name evidence="1" type="ORF">RB195_026453</name>
</gene>
<reference evidence="1 2" key="1">
    <citation type="submission" date="2023-08" db="EMBL/GenBank/DDBJ databases">
        <title>A Necator americanus chromosomal reference genome.</title>
        <authorList>
            <person name="Ilik V."/>
            <person name="Petrzelkova K.J."/>
            <person name="Pardy F."/>
            <person name="Fuh T."/>
            <person name="Niatou-Singa F.S."/>
            <person name="Gouil Q."/>
            <person name="Baker L."/>
            <person name="Ritchie M.E."/>
            <person name="Jex A.R."/>
            <person name="Gazzola D."/>
            <person name="Li H."/>
            <person name="Toshio Fujiwara R."/>
            <person name="Zhan B."/>
            <person name="Aroian R.V."/>
            <person name="Pafco B."/>
            <person name="Schwarz E.M."/>
        </authorList>
    </citation>
    <scope>NUCLEOTIDE SEQUENCE [LARGE SCALE GENOMIC DNA]</scope>
    <source>
        <strain evidence="1 2">Aroian</strain>
        <tissue evidence="1">Whole animal</tissue>
    </source>
</reference>
<accession>A0ABR1EZ69</accession>
<comment type="caution">
    <text evidence="1">The sequence shown here is derived from an EMBL/GenBank/DDBJ whole genome shotgun (WGS) entry which is preliminary data.</text>
</comment>
<evidence type="ECO:0000313" key="2">
    <source>
        <dbReference type="Proteomes" id="UP001303046"/>
    </source>
</evidence>
<proteinExistence type="predicted"/>
<name>A0ABR1EZ69_NECAM</name>
<sequence>MDSSRILPVSEPNPVEYLFNAKEAVVILSQASIYGQNVKNALVFYRVEDPRILAHVAPSFMEIARDSPRDFQEFIDVEESILTYVR</sequence>
<evidence type="ECO:0000313" key="1">
    <source>
        <dbReference type="EMBL" id="KAK6767186.1"/>
    </source>
</evidence>
<keyword evidence="2" id="KW-1185">Reference proteome</keyword>
<organism evidence="1 2">
    <name type="scientific">Necator americanus</name>
    <name type="common">Human hookworm</name>
    <dbReference type="NCBI Taxonomy" id="51031"/>
    <lineage>
        <taxon>Eukaryota</taxon>
        <taxon>Metazoa</taxon>
        <taxon>Ecdysozoa</taxon>
        <taxon>Nematoda</taxon>
        <taxon>Chromadorea</taxon>
        <taxon>Rhabditida</taxon>
        <taxon>Rhabditina</taxon>
        <taxon>Rhabditomorpha</taxon>
        <taxon>Strongyloidea</taxon>
        <taxon>Ancylostomatidae</taxon>
        <taxon>Bunostominae</taxon>
        <taxon>Necator</taxon>
    </lineage>
</organism>